<dbReference type="AlphaFoldDB" id="A0A1G2QW72"/>
<dbReference type="STRING" id="1802448.A2672_01480"/>
<reference evidence="1 2" key="1">
    <citation type="journal article" date="2016" name="Nat. Commun.">
        <title>Thousands of microbial genomes shed light on interconnected biogeochemical processes in an aquifer system.</title>
        <authorList>
            <person name="Anantharaman K."/>
            <person name="Brown C.T."/>
            <person name="Hug L.A."/>
            <person name="Sharon I."/>
            <person name="Castelle C.J."/>
            <person name="Probst A.J."/>
            <person name="Thomas B.C."/>
            <person name="Singh A."/>
            <person name="Wilkins M.J."/>
            <person name="Karaoz U."/>
            <person name="Brodie E.L."/>
            <person name="Williams K.H."/>
            <person name="Hubbard S.S."/>
            <person name="Banfield J.F."/>
        </authorList>
    </citation>
    <scope>NUCLEOTIDE SEQUENCE [LARGE SCALE GENOMIC DNA]</scope>
</reference>
<dbReference type="InterPro" id="IPR011990">
    <property type="entry name" value="TPR-like_helical_dom_sf"/>
</dbReference>
<dbReference type="Gene3D" id="1.25.40.10">
    <property type="entry name" value="Tetratricopeptide repeat domain"/>
    <property type="match status" value="1"/>
</dbReference>
<proteinExistence type="predicted"/>
<dbReference type="SUPFAM" id="SSF48452">
    <property type="entry name" value="TPR-like"/>
    <property type="match status" value="1"/>
</dbReference>
<name>A0A1G2QW72_9BACT</name>
<comment type="caution">
    <text evidence="1">The sequence shown here is derived from an EMBL/GenBank/DDBJ whole genome shotgun (WGS) entry which is preliminary data.</text>
</comment>
<dbReference type="Proteomes" id="UP000178065">
    <property type="component" value="Unassembled WGS sequence"/>
</dbReference>
<sequence length="243" mass="28095">MATVAEIQELYDQGKIPEAMAAVRGEVCKKRQSDNPEIPELCAIRAWCHYRRREWDNVRKWLGKAGNTLWAERLRAYMASYVDKDDEVLARIAQELGDDVSVQNALVIRARDPDSEVVILNELEGILARFGNQTEVDVANLFHNAARLLLVKGSTKEHWWTALGMMEDALVRYGSKSHWHHRAAAWYWESHIFERLRDKENALRAVSKSLFLWDRALELDPGNQGFRTNQQNALKRQAELVNR</sequence>
<accession>A0A1G2QW72</accession>
<organism evidence="1 2">
    <name type="scientific">Candidatus Wildermuthbacteria bacterium RIFCSPHIGHO2_01_FULL_49_22b</name>
    <dbReference type="NCBI Taxonomy" id="1802448"/>
    <lineage>
        <taxon>Bacteria</taxon>
        <taxon>Candidatus Wildermuthiibacteriota</taxon>
    </lineage>
</organism>
<protein>
    <submittedName>
        <fullName evidence="1">Uncharacterized protein</fullName>
    </submittedName>
</protein>
<evidence type="ECO:0000313" key="1">
    <source>
        <dbReference type="EMBL" id="OHA64840.1"/>
    </source>
</evidence>
<dbReference type="EMBL" id="MHTT01000027">
    <property type="protein sequence ID" value="OHA64840.1"/>
    <property type="molecule type" value="Genomic_DNA"/>
</dbReference>
<evidence type="ECO:0000313" key="2">
    <source>
        <dbReference type="Proteomes" id="UP000178065"/>
    </source>
</evidence>
<gene>
    <name evidence="1" type="ORF">A2672_01480</name>
</gene>